<dbReference type="RefSeq" id="WP_058402938.1">
    <property type="nucleotide sequence ID" value="NZ_LKCI01000092.1"/>
</dbReference>
<comment type="caution">
    <text evidence="1">The sequence shown here is derived from an EMBL/GenBank/DDBJ whole genome shotgun (WGS) entry which is preliminary data.</text>
</comment>
<evidence type="ECO:0000313" key="2">
    <source>
        <dbReference type="Proteomes" id="UP000054513"/>
    </source>
</evidence>
<gene>
    <name evidence="1" type="ORF">AO287_21280</name>
</gene>
<dbReference type="EMBL" id="LKCI01000092">
    <property type="protein sequence ID" value="KTC57312.1"/>
    <property type="molecule type" value="Genomic_DNA"/>
</dbReference>
<dbReference type="Proteomes" id="UP000054513">
    <property type="component" value="Unassembled WGS sequence"/>
</dbReference>
<sequence length="105" mass="11341">MAVIKVSDSNRVIELAILGAVNNLNALQARTLTFGQIYMELVRTQTDFPTIKECVAIVNVLVAEGLIVSKGILEHDPGFPYTQHLIGGLTEVGVAALMTYDALLE</sequence>
<dbReference type="AlphaFoldDB" id="A0AAW3LRT3"/>
<proteinExistence type="predicted"/>
<name>A0AAW3LRT3_PSESS</name>
<accession>A0AAW3LRT3</accession>
<reference evidence="1 2" key="1">
    <citation type="submission" date="2015-09" db="EMBL/GenBank/DDBJ databases">
        <title>Genome sequence of ICMP 19499.</title>
        <authorList>
            <person name="Visnovsky S.B."/>
            <person name="Lu A."/>
            <person name="Panda P."/>
            <person name="Pitman A.R."/>
        </authorList>
    </citation>
    <scope>NUCLEOTIDE SEQUENCE [LARGE SCALE GENOMIC DNA]</scope>
    <source>
        <strain evidence="1 2">ICMP 19499</strain>
    </source>
</reference>
<organism evidence="1 2">
    <name type="scientific">Pseudomonas savastanoi</name>
    <name type="common">Pseudomonas syringae pv. savastanoi</name>
    <dbReference type="NCBI Taxonomy" id="29438"/>
    <lineage>
        <taxon>Bacteria</taxon>
        <taxon>Pseudomonadati</taxon>
        <taxon>Pseudomonadota</taxon>
        <taxon>Gammaproteobacteria</taxon>
        <taxon>Pseudomonadales</taxon>
        <taxon>Pseudomonadaceae</taxon>
        <taxon>Pseudomonas</taxon>
    </lineage>
</organism>
<protein>
    <submittedName>
        <fullName evidence="1">Uncharacterized protein</fullName>
    </submittedName>
</protein>
<evidence type="ECO:0000313" key="1">
    <source>
        <dbReference type="EMBL" id="KTC57312.1"/>
    </source>
</evidence>